<evidence type="ECO:0000256" key="9">
    <source>
        <dbReference type="SAM" id="MobiDB-lite"/>
    </source>
</evidence>
<dbReference type="InterPro" id="IPR034084">
    <property type="entry name" value="Thermitase-like_dom"/>
</dbReference>
<evidence type="ECO:0000256" key="6">
    <source>
        <dbReference type="ARBA" id="ARBA00022825"/>
    </source>
</evidence>
<feature type="active site" description="Charge relay system" evidence="7">
    <location>
        <position position="163"/>
    </location>
</feature>
<dbReference type="SUPFAM" id="SSF52743">
    <property type="entry name" value="Subtilisin-like"/>
    <property type="match status" value="1"/>
</dbReference>
<evidence type="ECO:0000259" key="11">
    <source>
        <dbReference type="Pfam" id="PF00082"/>
    </source>
</evidence>
<evidence type="ECO:0000256" key="3">
    <source>
        <dbReference type="ARBA" id="ARBA00022525"/>
    </source>
</evidence>
<dbReference type="PANTHER" id="PTHR43806">
    <property type="entry name" value="PEPTIDASE S8"/>
    <property type="match status" value="1"/>
</dbReference>
<dbReference type="GO" id="GO:0006508">
    <property type="term" value="P:proteolysis"/>
    <property type="evidence" value="ECO:0007669"/>
    <property type="project" value="UniProtKB-KW"/>
</dbReference>
<reference evidence="12 13" key="1">
    <citation type="submission" date="2021-03" db="EMBL/GenBank/DDBJ databases">
        <title>Whole genome shotgun sequence of Actinoplanes toevensis NBRC 105298.</title>
        <authorList>
            <person name="Komaki H."/>
            <person name="Tamura T."/>
        </authorList>
    </citation>
    <scope>NUCLEOTIDE SEQUENCE [LARGE SCALE GENOMIC DNA]</scope>
    <source>
        <strain evidence="12 13">NBRC 105298</strain>
    </source>
</reference>
<evidence type="ECO:0000313" key="12">
    <source>
        <dbReference type="EMBL" id="GIM93320.1"/>
    </source>
</evidence>
<feature type="domain" description="Peptidase S8/S53" evidence="11">
    <location>
        <begin position="154"/>
        <end position="401"/>
    </location>
</feature>
<evidence type="ECO:0000256" key="4">
    <source>
        <dbReference type="ARBA" id="ARBA00022670"/>
    </source>
</evidence>
<evidence type="ECO:0000256" key="1">
    <source>
        <dbReference type="ARBA" id="ARBA00004613"/>
    </source>
</evidence>
<dbReference type="InterPro" id="IPR022398">
    <property type="entry name" value="Peptidase_S8_His-AS"/>
</dbReference>
<feature type="region of interest" description="Disordered" evidence="9">
    <location>
        <begin position="414"/>
        <end position="443"/>
    </location>
</feature>
<dbReference type="PROSITE" id="PS00138">
    <property type="entry name" value="SUBTILASE_SER"/>
    <property type="match status" value="1"/>
</dbReference>
<dbReference type="PROSITE" id="PS00137">
    <property type="entry name" value="SUBTILASE_HIS"/>
    <property type="match status" value="1"/>
</dbReference>
<dbReference type="InterPro" id="IPR023827">
    <property type="entry name" value="Peptidase_S8_Asp-AS"/>
</dbReference>
<sequence length="608" mass="61789">MAKRMVRYGVSALAAGTLAGAAVLPAGSAQEPATRALSPAPVDRTAAVSTAARNLRVAPEKLVPRKVSAARPARIVTTTIGPDGRPVISVHTATDSAKAVALVRRAQRTEGAAGVELDVPVVAAEVPSGSDPYRFYQWDLGTVRAPEAWARTTGAGVTVAVLDSGVDPGHPDLAGQLLPGADLTDGTEGPSHDVHGHGTHVAGTIAAATGNGTGIAGIAPDVRILPVRVLGDNGAGYMSVAAQGVIWAADHGADVINLSISGPAEEQSMTYAIAYARGKNVVVVAAAGNDRQKGNPVSFPGAGPGVIAVAATDQGDAVAPFSTAGNYVDIAAPGSGIVSTYPGNRYVGMNGTSMAAPHVAAAAALLRSVDRALTPDQIEAALESSAVDLGAPGRDDDYGYGRLDIMAALEKVTTPEPAPASPATEPAPSTAPTPAPTDAQDEIDAGPTARQAEFGESTTTSFTVTSAGYPAAGREVDLCLSADDAEFTCTREVTTADGTVAWEQPATAPFRVRLALPGTETTATVAYRVRAHVTITADGPDAVVVTVDGLDGQRAVLQRSDGPYWSTTGTFAAGNQVRIAGLDPGTRYRVALPMTRRFVGIISEAVQL</sequence>
<evidence type="ECO:0000313" key="13">
    <source>
        <dbReference type="Proteomes" id="UP000677082"/>
    </source>
</evidence>
<dbReference type="InterPro" id="IPR050131">
    <property type="entry name" value="Peptidase_S8_subtilisin-like"/>
</dbReference>
<evidence type="ECO:0000256" key="8">
    <source>
        <dbReference type="RuleBase" id="RU003355"/>
    </source>
</evidence>
<dbReference type="Pfam" id="PF00082">
    <property type="entry name" value="Peptidase_S8"/>
    <property type="match status" value="1"/>
</dbReference>
<dbReference type="PROSITE" id="PS51892">
    <property type="entry name" value="SUBTILASE"/>
    <property type="match status" value="1"/>
</dbReference>
<keyword evidence="6 7" id="KW-0720">Serine protease</keyword>
<proteinExistence type="inferred from homology"/>
<dbReference type="EMBL" id="BOQN01000065">
    <property type="protein sequence ID" value="GIM93320.1"/>
    <property type="molecule type" value="Genomic_DNA"/>
</dbReference>
<dbReference type="PRINTS" id="PR00723">
    <property type="entry name" value="SUBTILISIN"/>
</dbReference>
<dbReference type="InterPro" id="IPR023828">
    <property type="entry name" value="Peptidase_S8_Ser-AS"/>
</dbReference>
<comment type="similarity">
    <text evidence="2 7 8">Belongs to the peptidase S8 family.</text>
</comment>
<dbReference type="GO" id="GO:0005576">
    <property type="term" value="C:extracellular region"/>
    <property type="evidence" value="ECO:0007669"/>
    <property type="project" value="UniProtKB-SubCell"/>
</dbReference>
<dbReference type="RefSeq" id="WP_246607411.1">
    <property type="nucleotide sequence ID" value="NZ_BOQN01000065.1"/>
</dbReference>
<evidence type="ECO:0000256" key="10">
    <source>
        <dbReference type="SAM" id="SignalP"/>
    </source>
</evidence>
<name>A0A919W5Q5_9ACTN</name>
<evidence type="ECO:0000256" key="2">
    <source>
        <dbReference type="ARBA" id="ARBA00011073"/>
    </source>
</evidence>
<dbReference type="InterPro" id="IPR015500">
    <property type="entry name" value="Peptidase_S8_subtilisin-rel"/>
</dbReference>
<feature type="signal peptide" evidence="10">
    <location>
        <begin position="1"/>
        <end position="21"/>
    </location>
</feature>
<keyword evidence="5 7" id="KW-0378">Hydrolase</keyword>
<dbReference type="PROSITE" id="PS00136">
    <property type="entry name" value="SUBTILASE_ASP"/>
    <property type="match status" value="1"/>
</dbReference>
<feature type="active site" description="Charge relay system" evidence="7">
    <location>
        <position position="353"/>
    </location>
</feature>
<dbReference type="CDD" id="cd07484">
    <property type="entry name" value="Peptidases_S8_Thermitase_like"/>
    <property type="match status" value="1"/>
</dbReference>
<dbReference type="Proteomes" id="UP000677082">
    <property type="component" value="Unassembled WGS sequence"/>
</dbReference>
<keyword evidence="3" id="KW-0964">Secreted</keyword>
<dbReference type="Gene3D" id="3.40.50.200">
    <property type="entry name" value="Peptidase S8/S53 domain"/>
    <property type="match status" value="1"/>
</dbReference>
<dbReference type="PANTHER" id="PTHR43806:SF11">
    <property type="entry name" value="CEREVISIN-RELATED"/>
    <property type="match status" value="1"/>
</dbReference>
<gene>
    <name evidence="12" type="ORF">Ato02nite_051130</name>
</gene>
<keyword evidence="13" id="KW-1185">Reference proteome</keyword>
<feature type="active site" description="Charge relay system" evidence="7">
    <location>
        <position position="197"/>
    </location>
</feature>
<keyword evidence="10" id="KW-0732">Signal</keyword>
<dbReference type="InterPro" id="IPR000209">
    <property type="entry name" value="Peptidase_S8/S53_dom"/>
</dbReference>
<dbReference type="AlphaFoldDB" id="A0A919W5Q5"/>
<organism evidence="12 13">
    <name type="scientific">Paractinoplanes toevensis</name>
    <dbReference type="NCBI Taxonomy" id="571911"/>
    <lineage>
        <taxon>Bacteria</taxon>
        <taxon>Bacillati</taxon>
        <taxon>Actinomycetota</taxon>
        <taxon>Actinomycetes</taxon>
        <taxon>Micromonosporales</taxon>
        <taxon>Micromonosporaceae</taxon>
        <taxon>Paractinoplanes</taxon>
    </lineage>
</organism>
<comment type="caution">
    <text evidence="12">The sequence shown here is derived from an EMBL/GenBank/DDBJ whole genome shotgun (WGS) entry which is preliminary data.</text>
</comment>
<feature type="chain" id="PRO_5037847146" description="Peptidase S8/S53 domain-containing protein" evidence="10">
    <location>
        <begin position="22"/>
        <end position="608"/>
    </location>
</feature>
<dbReference type="InterPro" id="IPR036852">
    <property type="entry name" value="Peptidase_S8/S53_dom_sf"/>
</dbReference>
<protein>
    <recommendedName>
        <fullName evidence="11">Peptidase S8/S53 domain-containing protein</fullName>
    </recommendedName>
</protein>
<keyword evidence="4 7" id="KW-0645">Protease</keyword>
<comment type="subcellular location">
    <subcellularLocation>
        <location evidence="1">Secreted</location>
    </subcellularLocation>
</comment>
<accession>A0A919W5Q5</accession>
<evidence type="ECO:0000256" key="7">
    <source>
        <dbReference type="PROSITE-ProRule" id="PRU01240"/>
    </source>
</evidence>
<evidence type="ECO:0000256" key="5">
    <source>
        <dbReference type="ARBA" id="ARBA00022801"/>
    </source>
</evidence>
<dbReference type="GO" id="GO:0004252">
    <property type="term" value="F:serine-type endopeptidase activity"/>
    <property type="evidence" value="ECO:0007669"/>
    <property type="project" value="UniProtKB-UniRule"/>
</dbReference>